<dbReference type="InterPro" id="IPR000778">
    <property type="entry name" value="Cyt_b245_heavy_chain"/>
</dbReference>
<dbReference type="GO" id="GO:0016175">
    <property type="term" value="F:superoxide-generating NAD(P)H oxidase activity"/>
    <property type="evidence" value="ECO:0007669"/>
    <property type="project" value="TreeGrafter"/>
</dbReference>
<keyword evidence="9" id="KW-0106">Calcium</keyword>
<dbReference type="Pfam" id="PF08030">
    <property type="entry name" value="NAD_binding_6"/>
    <property type="match status" value="1"/>
</dbReference>
<keyword evidence="11" id="KW-1133">Transmembrane helix</keyword>
<evidence type="ECO:0000256" key="4">
    <source>
        <dbReference type="ARBA" id="ARBA00022559"/>
    </source>
</evidence>
<evidence type="ECO:0000256" key="9">
    <source>
        <dbReference type="ARBA" id="ARBA00022837"/>
    </source>
</evidence>
<keyword evidence="12" id="KW-0560">Oxidoreductase</keyword>
<dbReference type="CDD" id="cd06186">
    <property type="entry name" value="NOX_Duox_like_FAD_NADP"/>
    <property type="match status" value="1"/>
</dbReference>
<evidence type="ECO:0000256" key="5">
    <source>
        <dbReference type="ARBA" id="ARBA00022630"/>
    </source>
</evidence>
<dbReference type="EC" id="1.6.3.1" evidence="3"/>
<evidence type="ECO:0000256" key="3">
    <source>
        <dbReference type="ARBA" id="ARBA00012698"/>
    </source>
</evidence>
<dbReference type="PANTHER" id="PTHR11972:SF175">
    <property type="entry name" value="NAD(P)H OXIDASE (H2O2-FORMING)"/>
    <property type="match status" value="1"/>
</dbReference>
<evidence type="ECO:0000259" key="18">
    <source>
        <dbReference type="Pfam" id="PF08030"/>
    </source>
</evidence>
<evidence type="ECO:0000256" key="15">
    <source>
        <dbReference type="ARBA" id="ARBA00023324"/>
    </source>
</evidence>
<dbReference type="FunFam" id="3.40.50.80:FF:000020">
    <property type="entry name" value="Dual oxidase 1"/>
    <property type="match status" value="1"/>
</dbReference>
<name>A0A183IAA7_9BILA</name>
<dbReference type="InterPro" id="IPR050369">
    <property type="entry name" value="RBOH/FRE"/>
</dbReference>
<reference evidence="19 20" key="2">
    <citation type="submission" date="2018-11" db="EMBL/GenBank/DDBJ databases">
        <authorList>
            <consortium name="Pathogen Informatics"/>
        </authorList>
    </citation>
    <scope>NUCLEOTIDE SEQUENCE [LARGE SCALE GENOMIC DNA]</scope>
</reference>
<comment type="subcellular location">
    <subcellularLocation>
        <location evidence="1">Membrane</location>
        <topology evidence="1">Multi-pass membrane protein</topology>
    </subcellularLocation>
</comment>
<comment type="similarity">
    <text evidence="2">In the N-terminal section; belongs to the peroxidase family.</text>
</comment>
<dbReference type="GO" id="GO:0042303">
    <property type="term" value="P:molting cycle"/>
    <property type="evidence" value="ECO:0007669"/>
    <property type="project" value="UniProtKB-ARBA"/>
</dbReference>
<dbReference type="GO" id="GO:0016174">
    <property type="term" value="F:NAD(P)H oxidase H2O2-forming activity"/>
    <property type="evidence" value="ECO:0007669"/>
    <property type="project" value="UniProtKB-EC"/>
</dbReference>
<keyword evidence="15" id="KW-0376">Hydrogen peroxide</keyword>
<evidence type="ECO:0000256" key="10">
    <source>
        <dbReference type="ARBA" id="ARBA00022857"/>
    </source>
</evidence>
<dbReference type="GO" id="GO:0043020">
    <property type="term" value="C:NADPH oxidase complex"/>
    <property type="evidence" value="ECO:0007669"/>
    <property type="project" value="TreeGrafter"/>
</dbReference>
<dbReference type="AlphaFoldDB" id="A0A183IAA7"/>
<organism evidence="21">
    <name type="scientific">Soboliphyme baturini</name>
    <dbReference type="NCBI Taxonomy" id="241478"/>
    <lineage>
        <taxon>Eukaryota</taxon>
        <taxon>Metazoa</taxon>
        <taxon>Ecdysozoa</taxon>
        <taxon>Nematoda</taxon>
        <taxon>Enoplea</taxon>
        <taxon>Dorylaimia</taxon>
        <taxon>Dioctophymatida</taxon>
        <taxon>Dioctophymatoidea</taxon>
        <taxon>Soboliphymatidae</taxon>
        <taxon>Soboliphyme</taxon>
    </lineage>
</organism>
<reference evidence="21" key="1">
    <citation type="submission" date="2016-06" db="UniProtKB">
        <authorList>
            <consortium name="WormBaseParasite"/>
        </authorList>
    </citation>
    <scope>IDENTIFICATION</scope>
</reference>
<dbReference type="GO" id="GO:0042742">
    <property type="term" value="P:defense response to bacterium"/>
    <property type="evidence" value="ECO:0007669"/>
    <property type="project" value="UniProtKB-ARBA"/>
</dbReference>
<keyword evidence="7" id="KW-0677">Repeat</keyword>
<dbReference type="GO" id="GO:0004601">
    <property type="term" value="F:peroxidase activity"/>
    <property type="evidence" value="ECO:0007669"/>
    <property type="project" value="UniProtKB-KW"/>
</dbReference>
<evidence type="ECO:0000256" key="2">
    <source>
        <dbReference type="ARBA" id="ARBA00005644"/>
    </source>
</evidence>
<keyword evidence="20" id="KW-1185">Reference proteome</keyword>
<proteinExistence type="inferred from homology"/>
<keyword evidence="14" id="KW-0325">Glycoprotein</keyword>
<comment type="catalytic activity">
    <reaction evidence="16">
        <text>NADH + O2 + H(+) = H2O2 + NAD(+)</text>
        <dbReference type="Rhea" id="RHEA:11264"/>
        <dbReference type="ChEBI" id="CHEBI:15378"/>
        <dbReference type="ChEBI" id="CHEBI:15379"/>
        <dbReference type="ChEBI" id="CHEBI:16240"/>
        <dbReference type="ChEBI" id="CHEBI:57540"/>
        <dbReference type="ChEBI" id="CHEBI:57945"/>
        <dbReference type="EC" id="1.6.3.1"/>
    </reaction>
</comment>
<dbReference type="Proteomes" id="UP000270296">
    <property type="component" value="Unassembled WGS sequence"/>
</dbReference>
<keyword evidence="5" id="KW-0285">Flavoprotein</keyword>
<evidence type="ECO:0000256" key="14">
    <source>
        <dbReference type="ARBA" id="ARBA00023180"/>
    </source>
</evidence>
<comment type="catalytic activity">
    <reaction evidence="17">
        <text>NADPH + O2 + H(+) = H2O2 + NADP(+)</text>
        <dbReference type="Rhea" id="RHEA:11260"/>
        <dbReference type="ChEBI" id="CHEBI:15378"/>
        <dbReference type="ChEBI" id="CHEBI:15379"/>
        <dbReference type="ChEBI" id="CHEBI:16240"/>
        <dbReference type="ChEBI" id="CHEBI:57783"/>
        <dbReference type="ChEBI" id="CHEBI:58349"/>
        <dbReference type="EC" id="1.6.3.1"/>
    </reaction>
</comment>
<evidence type="ECO:0000256" key="12">
    <source>
        <dbReference type="ARBA" id="ARBA00023002"/>
    </source>
</evidence>
<evidence type="ECO:0000313" key="20">
    <source>
        <dbReference type="Proteomes" id="UP000270296"/>
    </source>
</evidence>
<keyword evidence="8" id="KW-0274">FAD</keyword>
<protein>
    <recommendedName>
        <fullName evidence="3">NAD(P)H oxidase (H2O2-forming)</fullName>
        <ecNumber evidence="3">1.6.3.1</ecNumber>
    </recommendedName>
</protein>
<evidence type="ECO:0000256" key="6">
    <source>
        <dbReference type="ARBA" id="ARBA00022692"/>
    </source>
</evidence>
<evidence type="ECO:0000256" key="1">
    <source>
        <dbReference type="ARBA" id="ARBA00004141"/>
    </source>
</evidence>
<evidence type="ECO:0000313" key="21">
    <source>
        <dbReference type="WBParaSite" id="SBAD_0000057301-mRNA-1"/>
    </source>
</evidence>
<dbReference type="Gene3D" id="3.40.50.80">
    <property type="entry name" value="Nucleotide-binding domain of ferredoxin-NADP reductase (FNR) module"/>
    <property type="match status" value="1"/>
</dbReference>
<dbReference type="GO" id="GO:0042554">
    <property type="term" value="P:superoxide anion generation"/>
    <property type="evidence" value="ECO:0007669"/>
    <property type="project" value="TreeGrafter"/>
</dbReference>
<evidence type="ECO:0000256" key="7">
    <source>
        <dbReference type="ARBA" id="ARBA00022737"/>
    </source>
</evidence>
<dbReference type="OrthoDB" id="6019201at2759"/>
<sequence length="189" mass="21938">MDGPYGAGNQDWGNYETCIMIGAGIGVTPYASILLDAVHAMNGNGYSDAICKKIYFVWICPTYKHYDWFVEVLRKAEEADHKNTLEMHVFVTQYFHKYDLRTTMLYICEKHFRVQQGCSMFTNLKATNHFGRPNVSPLLRYFRDRHQKIERIGVFSCGPRSVNKSVHEACDEVNSDRKVPHLVHKYETF</sequence>
<dbReference type="GO" id="GO:0042744">
    <property type="term" value="P:hydrogen peroxide catabolic process"/>
    <property type="evidence" value="ECO:0007669"/>
    <property type="project" value="UniProtKB-KW"/>
</dbReference>
<dbReference type="PRINTS" id="PR00466">
    <property type="entry name" value="GP91PHOX"/>
</dbReference>
<evidence type="ECO:0000256" key="16">
    <source>
        <dbReference type="ARBA" id="ARBA00047455"/>
    </source>
</evidence>
<keyword evidence="10" id="KW-0521">NADP</keyword>
<dbReference type="EMBL" id="UZAM01001762">
    <property type="protein sequence ID" value="VDO84979.1"/>
    <property type="molecule type" value="Genomic_DNA"/>
</dbReference>
<dbReference type="SUPFAM" id="SSF52343">
    <property type="entry name" value="Ferredoxin reductase-like, C-terminal NADP-linked domain"/>
    <property type="match status" value="1"/>
</dbReference>
<keyword evidence="6" id="KW-0812">Transmembrane</keyword>
<dbReference type="PANTHER" id="PTHR11972">
    <property type="entry name" value="NADPH OXIDASE"/>
    <property type="match status" value="1"/>
</dbReference>
<dbReference type="InterPro" id="IPR039261">
    <property type="entry name" value="FNR_nucleotide-bd"/>
</dbReference>
<accession>A0A183IAA7</accession>
<evidence type="ECO:0000313" key="19">
    <source>
        <dbReference type="EMBL" id="VDO84979.1"/>
    </source>
</evidence>
<dbReference type="WBParaSite" id="SBAD_0000057301-mRNA-1">
    <property type="protein sequence ID" value="SBAD_0000057301-mRNA-1"/>
    <property type="gene ID" value="SBAD_0000057301"/>
</dbReference>
<evidence type="ECO:0000256" key="8">
    <source>
        <dbReference type="ARBA" id="ARBA00022827"/>
    </source>
</evidence>
<evidence type="ECO:0000256" key="17">
    <source>
        <dbReference type="ARBA" id="ARBA00048762"/>
    </source>
</evidence>
<evidence type="ECO:0000256" key="11">
    <source>
        <dbReference type="ARBA" id="ARBA00022989"/>
    </source>
</evidence>
<evidence type="ECO:0000256" key="13">
    <source>
        <dbReference type="ARBA" id="ARBA00023136"/>
    </source>
</evidence>
<dbReference type="InterPro" id="IPR013121">
    <property type="entry name" value="Fe_red_NAD-bd_6"/>
</dbReference>
<dbReference type="GO" id="GO:0009886">
    <property type="term" value="P:post-embryonic animal morphogenesis"/>
    <property type="evidence" value="ECO:0007669"/>
    <property type="project" value="UniProtKB-ARBA"/>
</dbReference>
<gene>
    <name evidence="19" type="ORF">SBAD_LOCUS551</name>
</gene>
<keyword evidence="4" id="KW-0575">Peroxidase</keyword>
<feature type="domain" description="Ferric reductase NAD binding" evidence="18">
    <location>
        <begin position="15"/>
        <end position="170"/>
    </location>
</feature>
<dbReference type="GO" id="GO:0042335">
    <property type="term" value="P:cuticle development"/>
    <property type="evidence" value="ECO:0007669"/>
    <property type="project" value="UniProtKB-ARBA"/>
</dbReference>
<keyword evidence="13" id="KW-0472">Membrane</keyword>